<comment type="subcellular location">
    <subcellularLocation>
        <location evidence="1">Cytoplasm</location>
    </subcellularLocation>
</comment>
<keyword evidence="6" id="KW-0378">Hydrolase</keyword>
<dbReference type="Proteomes" id="UP001652626">
    <property type="component" value="Chromosome 19"/>
</dbReference>
<keyword evidence="8" id="KW-0067">ATP-binding</keyword>
<evidence type="ECO:0000313" key="13">
    <source>
        <dbReference type="Proteomes" id="UP001652626"/>
    </source>
</evidence>
<dbReference type="EC" id="3.6.4.13" evidence="3"/>
<dbReference type="GeneID" id="113396132"/>
<dbReference type="InterPro" id="IPR027417">
    <property type="entry name" value="P-loop_NTPase"/>
</dbReference>
<feature type="domain" description="DNA2/NAM7 helicase helicase" evidence="10">
    <location>
        <begin position="541"/>
        <end position="616"/>
    </location>
</feature>
<dbReference type="PANTHER" id="PTHR45418">
    <property type="entry name" value="CANCER/TESTIS ANTIGEN 55"/>
    <property type="match status" value="1"/>
</dbReference>
<comment type="similarity">
    <text evidence="2">Belongs to the DNA2/NAM7 helicase family. SDE3 subfamily.</text>
</comment>
<evidence type="ECO:0000256" key="6">
    <source>
        <dbReference type="ARBA" id="ARBA00022801"/>
    </source>
</evidence>
<keyword evidence="13" id="KW-1185">Reference proteome</keyword>
<comment type="catalytic activity">
    <reaction evidence="9">
        <text>ATP + H2O = ADP + phosphate + H(+)</text>
        <dbReference type="Rhea" id="RHEA:13065"/>
        <dbReference type="ChEBI" id="CHEBI:15377"/>
        <dbReference type="ChEBI" id="CHEBI:15378"/>
        <dbReference type="ChEBI" id="CHEBI:30616"/>
        <dbReference type="ChEBI" id="CHEBI:43474"/>
        <dbReference type="ChEBI" id="CHEBI:456216"/>
        <dbReference type="EC" id="3.6.4.13"/>
    </reaction>
</comment>
<feature type="domain" description="DNA2/NAM7 helicase helicase" evidence="10">
    <location>
        <begin position="424"/>
        <end position="498"/>
    </location>
</feature>
<accession>A0ABM4ARK6</accession>
<evidence type="ECO:0000259" key="10">
    <source>
        <dbReference type="Pfam" id="PF13086"/>
    </source>
</evidence>
<dbReference type="InterPro" id="IPR041677">
    <property type="entry name" value="DNA2/NAM7_AAA_11"/>
</dbReference>
<name>A0ABM4ARK6_VANTA</name>
<evidence type="ECO:0000256" key="4">
    <source>
        <dbReference type="ARBA" id="ARBA00022490"/>
    </source>
</evidence>
<evidence type="ECO:0000259" key="11">
    <source>
        <dbReference type="Pfam" id="PF13087"/>
    </source>
</evidence>
<evidence type="ECO:0000256" key="7">
    <source>
        <dbReference type="ARBA" id="ARBA00022806"/>
    </source>
</evidence>
<keyword evidence="5" id="KW-0547">Nucleotide-binding</keyword>
<organism evidence="13 14">
    <name type="scientific">Vanessa tameamea</name>
    <name type="common">Kamehameha butterfly</name>
    <dbReference type="NCBI Taxonomy" id="334116"/>
    <lineage>
        <taxon>Eukaryota</taxon>
        <taxon>Metazoa</taxon>
        <taxon>Ecdysozoa</taxon>
        <taxon>Arthropoda</taxon>
        <taxon>Hexapoda</taxon>
        <taxon>Insecta</taxon>
        <taxon>Pterygota</taxon>
        <taxon>Neoptera</taxon>
        <taxon>Endopterygota</taxon>
        <taxon>Lepidoptera</taxon>
        <taxon>Glossata</taxon>
        <taxon>Ditrysia</taxon>
        <taxon>Papilionoidea</taxon>
        <taxon>Nymphalidae</taxon>
        <taxon>Nymphalinae</taxon>
        <taxon>Vanessa</taxon>
    </lineage>
</organism>
<dbReference type="Pfam" id="PF13087">
    <property type="entry name" value="AAA_12"/>
    <property type="match status" value="1"/>
</dbReference>
<dbReference type="SUPFAM" id="SSF52540">
    <property type="entry name" value="P-loop containing nucleoside triphosphate hydrolases"/>
    <property type="match status" value="1"/>
</dbReference>
<evidence type="ECO:0000313" key="14">
    <source>
        <dbReference type="RefSeq" id="XP_064073928.1"/>
    </source>
</evidence>
<evidence type="ECO:0000256" key="9">
    <source>
        <dbReference type="ARBA" id="ARBA00047984"/>
    </source>
</evidence>
<dbReference type="GO" id="GO:0004386">
    <property type="term" value="F:helicase activity"/>
    <property type="evidence" value="ECO:0007669"/>
    <property type="project" value="UniProtKB-KW"/>
</dbReference>
<protein>
    <recommendedName>
        <fullName evidence="3">RNA helicase</fullName>
        <ecNumber evidence="3">3.6.4.13</ecNumber>
    </recommendedName>
</protein>
<evidence type="ECO:0000259" key="12">
    <source>
        <dbReference type="Pfam" id="PF21634"/>
    </source>
</evidence>
<dbReference type="InterPro" id="IPR047187">
    <property type="entry name" value="SF1_C_Upf1"/>
</dbReference>
<evidence type="ECO:0000256" key="3">
    <source>
        <dbReference type="ARBA" id="ARBA00012552"/>
    </source>
</evidence>
<reference evidence="14" key="1">
    <citation type="submission" date="2025-08" db="UniProtKB">
        <authorList>
            <consortium name="RefSeq"/>
        </authorList>
    </citation>
    <scope>IDENTIFICATION</scope>
    <source>
        <tissue evidence="14">Whole body</tissue>
    </source>
</reference>
<feature type="domain" description="Helicase MOV-10-like beta-barrel" evidence="12">
    <location>
        <begin position="292"/>
        <end position="373"/>
    </location>
</feature>
<keyword evidence="4" id="KW-0963">Cytoplasm</keyword>
<evidence type="ECO:0000256" key="2">
    <source>
        <dbReference type="ARBA" id="ARBA00005601"/>
    </source>
</evidence>
<evidence type="ECO:0000256" key="1">
    <source>
        <dbReference type="ARBA" id="ARBA00004496"/>
    </source>
</evidence>
<feature type="domain" description="DNA2/NAM7 helicase-like C-terminal" evidence="11">
    <location>
        <begin position="624"/>
        <end position="827"/>
    </location>
</feature>
<dbReference type="RefSeq" id="XP_064073928.1">
    <property type="nucleotide sequence ID" value="XM_064217858.1"/>
</dbReference>
<dbReference type="InterPro" id="IPR049080">
    <property type="entry name" value="MOV-10-like_beta-barrel"/>
</dbReference>
<dbReference type="Gene3D" id="3.40.50.300">
    <property type="entry name" value="P-loop containing nucleotide triphosphate hydrolases"/>
    <property type="match status" value="2"/>
</dbReference>
<dbReference type="Pfam" id="PF13086">
    <property type="entry name" value="AAA_11"/>
    <property type="match status" value="2"/>
</dbReference>
<gene>
    <name evidence="14" type="primary">LOC113396132</name>
</gene>
<dbReference type="InterPro" id="IPR041679">
    <property type="entry name" value="DNA2/NAM7-like_C"/>
</dbReference>
<evidence type="ECO:0000256" key="5">
    <source>
        <dbReference type="ARBA" id="ARBA00022741"/>
    </source>
</evidence>
<dbReference type="Pfam" id="PF21634">
    <property type="entry name" value="MOV-10_beta-barrel"/>
    <property type="match status" value="1"/>
</dbReference>
<sequence length="894" mass="101785">MFCEVCGIVDEHYDENALVFHKDTPKHLCNLILLNYKHKKRLFSKNRDGVIILCSAKYMSENTTGVTVQDSDHHKIIIYVKPNEQVTFSFSIQNDMKNEDLLVIGVQLAHPQPQFIMSKHPYIFGKDPNILMKKSSIKEDVSVNFKAVDIGQYEMPIMFTFHRRSDEKNLIFIREMVILVQEEFLLLGSNKSPYTSSNWEKADHFVESTTHVPYQVKYKIPKLLKILLPRGLDEKALEELKESSENLMKLRKLLISTRAIFDEGPTKNNYMLYFHHLLWWEEIISRINLRKYNMAGVQIEQRGDVFVLEVPGLAEKRPSLLRGDRVFIRPATAQNVIFESVIKNIDDCHIHLSNIDQSFALVYSADATYDVRFLMSRVPAERMHEAVSALFSSKQESRAFPRAAPRAPPPRALAKFYNPLIAGNAEQKSAVEHIVAGTSGLAPYIVFGPPGTGKTMTIVEAIIQLVVRNTKNRIMVCTDSNMAADHIALMLMHYNKQLNISNFLLRASSQSREWSVMPPALAGVSNGTSYESFFSVSNVYVSSYRIFVTTLLHAAKYGSTRSQAAYKLQMTHLFIDEAAQASEPATLVPVTGLLAPNGHLVLAGDPQQLGPVCISKEATDRGLGQSLLARLKQTHENLYTDTNYITMLVKNFRSHPDILAIPNELFYDNSLEPLATLDPLSDKNILGLEGPEGAVVFHAVHSREQRMGNAPSYFNEKELEMLKRYTKALIEKHQVSPKDIGIIAPYIRQVYKMKGWLTSENYKEIEVGTVESFQGKEKRVILVSTVRANCRLLDYDAKYGLGFLVDDKRYNVTLTRAKAKLIIIGNPTCLTRDVKWRKYMDYCRQRNSYYGHETQQIERSSALLTEIARSRFDKCRLSDFIMPKVETVTKKNKK</sequence>
<dbReference type="CDD" id="cd18808">
    <property type="entry name" value="SF1_C_Upf1"/>
    <property type="match status" value="1"/>
</dbReference>
<keyword evidence="7 14" id="KW-0347">Helicase</keyword>
<proteinExistence type="inferred from homology"/>
<evidence type="ECO:0000256" key="8">
    <source>
        <dbReference type="ARBA" id="ARBA00022840"/>
    </source>
</evidence>
<dbReference type="PANTHER" id="PTHR45418:SF1">
    <property type="entry name" value="CANCER_TESTIS ANTIGEN 55"/>
    <property type="match status" value="1"/>
</dbReference>